<dbReference type="GO" id="GO:0009252">
    <property type="term" value="P:peptidoglycan biosynthetic process"/>
    <property type="evidence" value="ECO:0007669"/>
    <property type="project" value="UniProtKB-UniRule"/>
</dbReference>
<sequence length="328" mass="36113">MGQFFSSIFSDSLFVNLMLITVLSFMLSIFIAPPIIEQMGRLKYGQEVREDGPKTHLAKSGTPTMGGIIFIISSVLVSLFLIPNSMDKWALILLTLSFAFIGFLDDYLKVVRKKSLGLKAREKLILQFVISFIFAYYVYITHGSEIYIPFLKFYVDIGVYFIPFIVFVVVGTVNSVNLTDGLDGLAAGVTFIVSAFFTLSGLMTGNIATMLFGSSITGSVLGFLRYNIYPAEIFMGDTGSLALGGAVAGMAVIADMPLILPIVGGIYVIEAASVIIQVLFFRLTGKRIFKMSPLHHHFEMLGWHETKVVNLFIIITLILSVIGLISLY</sequence>
<feature type="transmembrane region" description="Helical" evidence="7">
    <location>
        <begin position="88"/>
        <end position="104"/>
    </location>
</feature>
<keyword evidence="7" id="KW-0573">Peptidoglycan synthesis</keyword>
<reference evidence="10 11" key="1">
    <citation type="submission" date="2019-08" db="EMBL/GenBank/DDBJ databases">
        <title>Calorimonas adulescens gen. nov., sp. nov., an anaerobic thermophilic bacterium from Sakhalin hot spring.</title>
        <authorList>
            <person name="Khomyakova M.A."/>
            <person name="Merkel A.Y."/>
            <person name="Novikov A."/>
            <person name="Bonch-Osmolovskaya E.A."/>
            <person name="Slobodkin A.I."/>
        </authorList>
    </citation>
    <scope>NUCLEOTIDE SEQUENCE [LARGE SCALE GENOMIC DNA]</scope>
    <source>
        <strain evidence="10 11">A05MB</strain>
    </source>
</reference>
<keyword evidence="3 7" id="KW-0808">Transferase</keyword>
<keyword evidence="6 7" id="KW-0472">Membrane</keyword>
<keyword evidence="7" id="KW-0131">Cell cycle</keyword>
<gene>
    <name evidence="7" type="primary">mraY</name>
    <name evidence="10" type="ORF">FWJ32_06850</name>
</gene>
<accession>A0A5D8QCV7</accession>
<feature type="transmembrane region" description="Helical" evidence="7">
    <location>
        <begin position="124"/>
        <end position="140"/>
    </location>
</feature>
<comment type="cofactor">
    <cofactor evidence="7 9">
        <name>Mg(2+)</name>
        <dbReference type="ChEBI" id="CHEBI:18420"/>
    </cofactor>
</comment>
<dbReference type="GO" id="GO:0071555">
    <property type="term" value="P:cell wall organization"/>
    <property type="evidence" value="ECO:0007669"/>
    <property type="project" value="UniProtKB-KW"/>
</dbReference>
<dbReference type="PROSITE" id="PS01348">
    <property type="entry name" value="MRAY_2"/>
    <property type="match status" value="1"/>
</dbReference>
<dbReference type="EMBL" id="VTPS01000009">
    <property type="protein sequence ID" value="TZE81949.1"/>
    <property type="molecule type" value="Genomic_DNA"/>
</dbReference>
<dbReference type="GO" id="GO:0051301">
    <property type="term" value="P:cell division"/>
    <property type="evidence" value="ECO:0007669"/>
    <property type="project" value="UniProtKB-KW"/>
</dbReference>
<dbReference type="InterPro" id="IPR003524">
    <property type="entry name" value="PNAcMuramoyl-5peptid_Trfase"/>
</dbReference>
<evidence type="ECO:0000256" key="4">
    <source>
        <dbReference type="ARBA" id="ARBA00022692"/>
    </source>
</evidence>
<dbReference type="UniPathway" id="UPA00219"/>
<dbReference type="InterPro" id="IPR000715">
    <property type="entry name" value="Glycosyl_transferase_4"/>
</dbReference>
<comment type="subcellular location">
    <subcellularLocation>
        <location evidence="7">Cell membrane</location>
        <topology evidence="7">Multi-pass membrane protein</topology>
    </subcellularLocation>
    <subcellularLocation>
        <location evidence="1">Membrane</location>
        <topology evidence="1">Multi-pass membrane protein</topology>
    </subcellularLocation>
</comment>
<dbReference type="Proteomes" id="UP000322976">
    <property type="component" value="Unassembled WGS sequence"/>
</dbReference>
<comment type="pathway">
    <text evidence="7">Cell wall biogenesis; peptidoglycan biosynthesis.</text>
</comment>
<dbReference type="PANTHER" id="PTHR22926:SF5">
    <property type="entry name" value="PHOSPHO-N-ACETYLMURAMOYL-PENTAPEPTIDE-TRANSFERASE HOMOLOG"/>
    <property type="match status" value="1"/>
</dbReference>
<dbReference type="GO" id="GO:0008963">
    <property type="term" value="F:phospho-N-acetylmuramoyl-pentapeptide-transferase activity"/>
    <property type="evidence" value="ECO:0007669"/>
    <property type="project" value="UniProtKB-UniRule"/>
</dbReference>
<organism evidence="10 11">
    <name type="scientific">Calorimonas adulescens</name>
    <dbReference type="NCBI Taxonomy" id="2606906"/>
    <lineage>
        <taxon>Bacteria</taxon>
        <taxon>Bacillati</taxon>
        <taxon>Bacillota</taxon>
        <taxon>Clostridia</taxon>
        <taxon>Thermoanaerobacterales</taxon>
        <taxon>Thermoanaerobacteraceae</taxon>
        <taxon>Calorimonas</taxon>
    </lineage>
</organism>
<evidence type="ECO:0000256" key="6">
    <source>
        <dbReference type="ARBA" id="ARBA00023136"/>
    </source>
</evidence>
<dbReference type="InterPro" id="IPR018480">
    <property type="entry name" value="PNAcMuramoyl-5peptid_Trfase_CS"/>
</dbReference>
<dbReference type="Pfam" id="PF10555">
    <property type="entry name" value="MraY_sig1"/>
    <property type="match status" value="1"/>
</dbReference>
<name>A0A5D8QCV7_9THEO</name>
<keyword evidence="7 9" id="KW-0479">Metal-binding</keyword>
<evidence type="ECO:0000256" key="1">
    <source>
        <dbReference type="ARBA" id="ARBA00004141"/>
    </source>
</evidence>
<keyword evidence="7" id="KW-0133">Cell shape</keyword>
<feature type="binding site" evidence="9">
    <location>
        <position position="177"/>
    </location>
    <ligand>
        <name>Mg(2+)</name>
        <dbReference type="ChEBI" id="CHEBI:18420"/>
    </ligand>
</feature>
<dbReference type="Pfam" id="PF00953">
    <property type="entry name" value="Glycos_transf_4"/>
    <property type="match status" value="1"/>
</dbReference>
<feature type="transmembrane region" description="Helical" evidence="7">
    <location>
        <begin position="146"/>
        <end position="170"/>
    </location>
</feature>
<dbReference type="NCBIfam" id="TIGR00445">
    <property type="entry name" value="mraY"/>
    <property type="match status" value="1"/>
</dbReference>
<comment type="function">
    <text evidence="7">Catalyzes the initial step of the lipid cycle reactions in the biosynthesis of the cell wall peptidoglycan: transfers peptidoglycan precursor phospho-MurNAc-pentapeptide from UDP-MurNAc-pentapeptide onto the lipid carrier undecaprenyl phosphate, yielding undecaprenyl-pyrophosphoryl-MurNAc-pentapeptide, known as lipid I.</text>
</comment>
<dbReference type="EC" id="2.7.8.13" evidence="7 8"/>
<dbReference type="CDD" id="cd06852">
    <property type="entry name" value="GT_MraY"/>
    <property type="match status" value="1"/>
</dbReference>
<evidence type="ECO:0000313" key="11">
    <source>
        <dbReference type="Proteomes" id="UP000322976"/>
    </source>
</evidence>
<dbReference type="RefSeq" id="WP_149545223.1">
    <property type="nucleotide sequence ID" value="NZ_VTPS01000009.1"/>
</dbReference>
<dbReference type="GO" id="GO:0046872">
    <property type="term" value="F:metal ion binding"/>
    <property type="evidence" value="ECO:0007669"/>
    <property type="project" value="UniProtKB-KW"/>
</dbReference>
<feature type="transmembrane region" description="Helical" evidence="7">
    <location>
        <begin position="12"/>
        <end position="36"/>
    </location>
</feature>
<dbReference type="GO" id="GO:0051992">
    <property type="term" value="F:UDP-N-acetylmuramoyl-L-alanyl-D-glutamyl-meso-2,6-diaminopimelyl-D-alanyl-D-alanine:undecaprenyl-phosphate transferase activity"/>
    <property type="evidence" value="ECO:0007669"/>
    <property type="project" value="RHEA"/>
</dbReference>
<feature type="binding site" evidence="9">
    <location>
        <position position="237"/>
    </location>
    <ligand>
        <name>Mg(2+)</name>
        <dbReference type="ChEBI" id="CHEBI:18420"/>
    </ligand>
</feature>
<evidence type="ECO:0000256" key="5">
    <source>
        <dbReference type="ARBA" id="ARBA00022989"/>
    </source>
</evidence>
<keyword evidence="5 7" id="KW-1133">Transmembrane helix</keyword>
<dbReference type="PROSITE" id="PS01347">
    <property type="entry name" value="MRAY_1"/>
    <property type="match status" value="1"/>
</dbReference>
<dbReference type="GO" id="GO:0008360">
    <property type="term" value="P:regulation of cell shape"/>
    <property type="evidence" value="ECO:0007669"/>
    <property type="project" value="UniProtKB-KW"/>
</dbReference>
<keyword evidence="7" id="KW-1003">Cell membrane</keyword>
<proteinExistence type="inferred from homology"/>
<dbReference type="AlphaFoldDB" id="A0A5D8QCV7"/>
<evidence type="ECO:0000256" key="2">
    <source>
        <dbReference type="ARBA" id="ARBA00005583"/>
    </source>
</evidence>
<feature type="transmembrane region" description="Helical" evidence="7">
    <location>
        <begin position="182"/>
        <end position="201"/>
    </location>
</feature>
<protein>
    <recommendedName>
        <fullName evidence="7 8">Phospho-N-acetylmuramoyl-pentapeptide-transferase</fullName>
        <ecNumber evidence="7 8">2.7.8.13</ecNumber>
    </recommendedName>
    <alternativeName>
        <fullName evidence="7">UDP-MurNAc-pentapeptide phosphotransferase</fullName>
    </alternativeName>
</protein>
<comment type="caution">
    <text evidence="10">The sequence shown here is derived from an EMBL/GenBank/DDBJ whole genome shotgun (WGS) entry which is preliminary data.</text>
</comment>
<keyword evidence="4 7" id="KW-0812">Transmembrane</keyword>
<evidence type="ECO:0000256" key="3">
    <source>
        <dbReference type="ARBA" id="ARBA00022679"/>
    </source>
</evidence>
<keyword evidence="11" id="KW-1185">Reference proteome</keyword>
<keyword evidence="7" id="KW-0961">Cell wall biogenesis/degradation</keyword>
<evidence type="ECO:0000256" key="7">
    <source>
        <dbReference type="HAMAP-Rule" id="MF_00038"/>
    </source>
</evidence>
<feature type="transmembrane region" description="Helical" evidence="7">
    <location>
        <begin position="57"/>
        <end position="82"/>
    </location>
</feature>
<feature type="transmembrane region" description="Helical" evidence="7">
    <location>
        <begin position="207"/>
        <end position="226"/>
    </location>
</feature>
<comment type="catalytic activity">
    <reaction evidence="7">
        <text>UDP-N-acetyl-alpha-D-muramoyl-L-alanyl-gamma-D-glutamyl-meso-2,6-diaminopimeloyl-D-alanyl-D-alanine + di-trans,octa-cis-undecaprenyl phosphate = di-trans,octa-cis-undecaprenyl diphospho-N-acetyl-alpha-D-muramoyl-L-alanyl-D-glutamyl-meso-2,6-diaminopimeloyl-D-alanyl-D-alanine + UMP</text>
        <dbReference type="Rhea" id="RHEA:28386"/>
        <dbReference type="ChEBI" id="CHEBI:57865"/>
        <dbReference type="ChEBI" id="CHEBI:60392"/>
        <dbReference type="ChEBI" id="CHEBI:61386"/>
        <dbReference type="ChEBI" id="CHEBI:61387"/>
        <dbReference type="EC" id="2.7.8.13"/>
    </reaction>
</comment>
<feature type="transmembrane region" description="Helical" evidence="7">
    <location>
        <begin position="259"/>
        <end position="281"/>
    </location>
</feature>
<comment type="similarity">
    <text evidence="2 7">Belongs to the glycosyltransferase 4 family. MraY subfamily.</text>
</comment>
<keyword evidence="7" id="KW-0132">Cell division</keyword>
<evidence type="ECO:0000313" key="10">
    <source>
        <dbReference type="EMBL" id="TZE81949.1"/>
    </source>
</evidence>
<dbReference type="PANTHER" id="PTHR22926">
    <property type="entry name" value="PHOSPHO-N-ACETYLMURAMOYL-PENTAPEPTIDE-TRANSFERASE"/>
    <property type="match status" value="1"/>
</dbReference>
<dbReference type="GO" id="GO:0005886">
    <property type="term" value="C:plasma membrane"/>
    <property type="evidence" value="ECO:0007669"/>
    <property type="project" value="UniProtKB-SubCell"/>
</dbReference>
<evidence type="ECO:0000256" key="8">
    <source>
        <dbReference type="NCBIfam" id="TIGR00445"/>
    </source>
</evidence>
<keyword evidence="7 9" id="KW-0460">Magnesium</keyword>
<dbReference type="HAMAP" id="MF_00038">
    <property type="entry name" value="MraY"/>
    <property type="match status" value="1"/>
</dbReference>
<evidence type="ECO:0000256" key="9">
    <source>
        <dbReference type="PIRSR" id="PIRSR600715-1"/>
    </source>
</evidence>
<feature type="transmembrane region" description="Helical" evidence="7">
    <location>
        <begin position="308"/>
        <end position="327"/>
    </location>
</feature>